<dbReference type="SUPFAM" id="SSF56436">
    <property type="entry name" value="C-type lectin-like"/>
    <property type="match status" value="1"/>
</dbReference>
<reference evidence="2 3" key="1">
    <citation type="submission" date="2018-12" db="EMBL/GenBank/DDBJ databases">
        <title>Complete genome of Nonlabens sp. MJ115.</title>
        <authorList>
            <person name="Choi H.S."/>
            <person name="Jung J."/>
        </authorList>
    </citation>
    <scope>NUCLEOTIDE SEQUENCE [LARGE SCALE GENOMIC DNA]</scope>
    <source>
        <strain evidence="2 3">MJ115</strain>
    </source>
</reference>
<dbReference type="PROSITE" id="PS51257">
    <property type="entry name" value="PROKAR_LIPOPROTEIN"/>
    <property type="match status" value="1"/>
</dbReference>
<evidence type="ECO:0000313" key="2">
    <source>
        <dbReference type="EMBL" id="AZQ43965.1"/>
    </source>
</evidence>
<name>A0A3S9MXI3_9FLAO</name>
<dbReference type="OrthoDB" id="979507at2"/>
<dbReference type="EMBL" id="CP034549">
    <property type="protein sequence ID" value="AZQ43965.1"/>
    <property type="molecule type" value="Genomic_DNA"/>
</dbReference>
<dbReference type="InterPro" id="IPR042095">
    <property type="entry name" value="SUMF_sf"/>
</dbReference>
<evidence type="ECO:0000259" key="1">
    <source>
        <dbReference type="Pfam" id="PF03781"/>
    </source>
</evidence>
<accession>A0A3S9MXI3</accession>
<feature type="domain" description="Sulfatase-modifying factor enzyme-like" evidence="1">
    <location>
        <begin position="37"/>
        <end position="186"/>
    </location>
</feature>
<dbReference type="Proteomes" id="UP000279600">
    <property type="component" value="Chromosome"/>
</dbReference>
<organism evidence="2 3">
    <name type="scientific">Nonlabens ponticola</name>
    <dbReference type="NCBI Taxonomy" id="2496866"/>
    <lineage>
        <taxon>Bacteria</taxon>
        <taxon>Pseudomonadati</taxon>
        <taxon>Bacteroidota</taxon>
        <taxon>Flavobacteriia</taxon>
        <taxon>Flavobacteriales</taxon>
        <taxon>Flavobacteriaceae</taxon>
        <taxon>Nonlabens</taxon>
    </lineage>
</organism>
<proteinExistence type="predicted"/>
<dbReference type="RefSeq" id="WP_126446931.1">
    <property type="nucleotide sequence ID" value="NZ_CP034549.1"/>
</dbReference>
<gene>
    <name evidence="2" type="ORF">EJ995_06860</name>
</gene>
<dbReference type="InterPro" id="IPR005532">
    <property type="entry name" value="SUMF_dom"/>
</dbReference>
<sequence length="273" mass="31481">MQTRFRYIFTVLLLLIITGCGSSNSGSQLGISKTASLSVPPGTIKVNDSLYIDRVPVTNLMYNEFLDNLENYWSMKKHDRMKNYPRYKLSADTVFQPWTGNTRLYMEATFQDPKAVVERNLQLGSYSSSPQYKYHPAVNVSKFQAELFCFWRTDLANAVFAMRSNNKSKRSKFPYKVTYRLPTASEMVDIENTVNARGEMVYYQDEIFSAPLGIYTFKSLQESGKLVIMELNEIGQDKVYNPLFNEPLQYYEPSELKTGFRCVCEVDNNQSTQ</sequence>
<protein>
    <recommendedName>
        <fullName evidence="1">Sulfatase-modifying factor enzyme-like domain-containing protein</fullName>
    </recommendedName>
</protein>
<dbReference type="Gene3D" id="3.90.1580.10">
    <property type="entry name" value="paralog of FGE (formylglycine-generating enzyme)"/>
    <property type="match status" value="1"/>
</dbReference>
<keyword evidence="3" id="KW-1185">Reference proteome</keyword>
<dbReference type="KEGG" id="noj:EJ995_06860"/>
<dbReference type="AlphaFoldDB" id="A0A3S9MXI3"/>
<dbReference type="Pfam" id="PF03781">
    <property type="entry name" value="FGE-sulfatase"/>
    <property type="match status" value="1"/>
</dbReference>
<evidence type="ECO:0000313" key="3">
    <source>
        <dbReference type="Proteomes" id="UP000279600"/>
    </source>
</evidence>
<dbReference type="InterPro" id="IPR016187">
    <property type="entry name" value="CTDL_fold"/>
</dbReference>